<accession>U5E9Y1</accession>
<comment type="caution">
    <text evidence="2">The sequence shown here is derived from an EMBL/GenBank/DDBJ whole genome shotgun (WGS) entry which is preliminary data.</text>
</comment>
<dbReference type="InterPro" id="IPR008136">
    <property type="entry name" value="CinA_C"/>
</dbReference>
<protein>
    <recommendedName>
        <fullName evidence="1">CinA C-terminal domain-containing protein</fullName>
    </recommendedName>
</protein>
<evidence type="ECO:0000259" key="1">
    <source>
        <dbReference type="Pfam" id="PF02464"/>
    </source>
</evidence>
<dbReference type="Pfam" id="PF02464">
    <property type="entry name" value="CinA"/>
    <property type="match status" value="1"/>
</dbReference>
<feature type="domain" description="CinA C-terminal" evidence="1">
    <location>
        <begin position="5"/>
        <end position="145"/>
    </location>
</feature>
<name>U5E9Y1_NOCAS</name>
<proteinExistence type="predicted"/>
<evidence type="ECO:0000313" key="3">
    <source>
        <dbReference type="Proteomes" id="UP000017048"/>
    </source>
</evidence>
<dbReference type="InterPro" id="IPR036653">
    <property type="entry name" value="CinA-like_C"/>
</dbReference>
<dbReference type="Proteomes" id="UP000017048">
    <property type="component" value="Unassembled WGS sequence"/>
</dbReference>
<dbReference type="AlphaFoldDB" id="U5E9Y1"/>
<organism evidence="2 3">
    <name type="scientific">Nocardia asteroides NBRC 15531</name>
    <dbReference type="NCBI Taxonomy" id="1110697"/>
    <lineage>
        <taxon>Bacteria</taxon>
        <taxon>Bacillati</taxon>
        <taxon>Actinomycetota</taxon>
        <taxon>Actinomycetes</taxon>
        <taxon>Mycobacteriales</taxon>
        <taxon>Nocardiaceae</taxon>
        <taxon>Nocardia</taxon>
    </lineage>
</organism>
<dbReference type="EMBL" id="BAFO02000034">
    <property type="protein sequence ID" value="GAD86917.1"/>
    <property type="molecule type" value="Genomic_DNA"/>
</dbReference>
<reference evidence="2 3" key="1">
    <citation type="journal article" date="2014" name="BMC Genomics">
        <title>Genome based analysis of type-I polyketide synthase and nonribosomal peptide synthetase gene clusters in seven strains of five representative Nocardia species.</title>
        <authorList>
            <person name="Komaki H."/>
            <person name="Ichikawa N."/>
            <person name="Hosoyama A."/>
            <person name="Takahashi-Nakaguchi A."/>
            <person name="Matsuzawa T."/>
            <person name="Suzuki K."/>
            <person name="Fujita N."/>
            <person name="Gonoi T."/>
        </authorList>
    </citation>
    <scope>NUCLEOTIDE SEQUENCE [LARGE SCALE GENOMIC DNA]</scope>
    <source>
        <strain evidence="2 3">NBRC 15531</strain>
    </source>
</reference>
<dbReference type="NCBIfam" id="TIGR00199">
    <property type="entry name" value="PncC_domain"/>
    <property type="match status" value="1"/>
</dbReference>
<dbReference type="STRING" id="1824.SAMN05444423_11446"/>
<dbReference type="RefSeq" id="WP_019045520.1">
    <property type="nucleotide sequence ID" value="NZ_BAFO02000034.1"/>
</dbReference>
<sequence>MATPSEVGEFAQRHGHTVAVAESLTGGNLAAALAAAPDSADWFRGGVVAYSVTVKQRVLGVPDVPVVSETAALAMAEGVRSLTDADVAVATTGVGGPGAQDGEPAGSVWCAVATRDTAWAVHRDFPGDPAEVLDQSVRCALELLRAGQDRLTGSGG</sequence>
<evidence type="ECO:0000313" key="2">
    <source>
        <dbReference type="EMBL" id="GAD86917.1"/>
    </source>
</evidence>
<dbReference type="eggNOG" id="COG1546">
    <property type="taxonomic scope" value="Bacteria"/>
</dbReference>
<dbReference type="GeneID" id="91515641"/>
<gene>
    <name evidence="2" type="ORF">NCAST_34_00440</name>
</gene>
<dbReference type="Gene3D" id="3.90.950.20">
    <property type="entry name" value="CinA-like"/>
    <property type="match status" value="1"/>
</dbReference>
<dbReference type="SUPFAM" id="SSF142433">
    <property type="entry name" value="CinA-like"/>
    <property type="match status" value="1"/>
</dbReference>
<keyword evidence="3" id="KW-1185">Reference proteome</keyword>